<evidence type="ECO:0000313" key="2">
    <source>
        <dbReference type="Proteomes" id="UP000663400"/>
    </source>
</evidence>
<organism evidence="1 2">
    <name type="scientific">Lysobacter arenosi</name>
    <dbReference type="NCBI Taxonomy" id="2795387"/>
    <lineage>
        <taxon>Bacteria</taxon>
        <taxon>Pseudomonadati</taxon>
        <taxon>Pseudomonadota</taxon>
        <taxon>Gammaproteobacteria</taxon>
        <taxon>Lysobacterales</taxon>
        <taxon>Lysobacteraceae</taxon>
        <taxon>Lysobacter</taxon>
    </lineage>
</organism>
<accession>A0ABX7RFT3</accession>
<protein>
    <submittedName>
        <fullName evidence="1">Uncharacterized protein</fullName>
    </submittedName>
</protein>
<dbReference type="Proteomes" id="UP000663400">
    <property type="component" value="Chromosome"/>
</dbReference>
<proteinExistence type="predicted"/>
<reference evidence="1 2" key="1">
    <citation type="submission" date="2021-02" db="EMBL/GenBank/DDBJ databases">
        <title>Lysobacter arenosi sp. nov., isolated from soil of gangwondo yeongwol, south Korea.</title>
        <authorList>
            <person name="Kim K.R."/>
            <person name="Kim K.H."/>
            <person name="Jeon C.O."/>
        </authorList>
    </citation>
    <scope>NUCLEOTIDE SEQUENCE [LARGE SCALE GENOMIC DNA]</scope>
    <source>
        <strain evidence="1 2">R7</strain>
    </source>
</reference>
<dbReference type="RefSeq" id="WP_200605487.1">
    <property type="nucleotide sequence ID" value="NZ_CP071517.1"/>
</dbReference>
<sequence>MTVHHLTLGHVSDDALMTRMFDLVQNGKEGSIESSQIDAEIYARLLETYGAEGETTSDRHAA</sequence>
<evidence type="ECO:0000313" key="1">
    <source>
        <dbReference type="EMBL" id="QSX76116.1"/>
    </source>
</evidence>
<name>A0ABX7RFT3_9GAMM</name>
<keyword evidence="2" id="KW-1185">Reference proteome</keyword>
<dbReference type="EMBL" id="CP071517">
    <property type="protein sequence ID" value="QSX76116.1"/>
    <property type="molecule type" value="Genomic_DNA"/>
</dbReference>
<gene>
    <name evidence="1" type="ORF">HIV01_006360</name>
</gene>